<keyword evidence="2" id="KW-0255">Endonuclease</keyword>
<evidence type="ECO:0000313" key="3">
    <source>
        <dbReference type="Proteomes" id="UP000247555"/>
    </source>
</evidence>
<accession>A0A318KSX4</accession>
<dbReference type="SUPFAM" id="SSF56219">
    <property type="entry name" value="DNase I-like"/>
    <property type="match status" value="1"/>
</dbReference>
<dbReference type="PANTHER" id="PTHR14859:SF1">
    <property type="entry name" value="PGAP2-INTERACTING PROTEIN"/>
    <property type="match status" value="1"/>
</dbReference>
<gene>
    <name evidence="2" type="ORF">DFR34_11088</name>
</gene>
<dbReference type="GO" id="GO:0016020">
    <property type="term" value="C:membrane"/>
    <property type="evidence" value="ECO:0007669"/>
    <property type="project" value="GOC"/>
</dbReference>
<dbReference type="InterPro" id="IPR036691">
    <property type="entry name" value="Endo/exonu/phosph_ase_sf"/>
</dbReference>
<protein>
    <submittedName>
        <fullName evidence="2">Endonuclease/exonuclease/phosphatase family metal-dependent hydrolase</fullName>
    </submittedName>
</protein>
<evidence type="ECO:0000259" key="1">
    <source>
        <dbReference type="Pfam" id="PF03372"/>
    </source>
</evidence>
<dbReference type="OrthoDB" id="9793162at2"/>
<proteinExistence type="predicted"/>
<dbReference type="GO" id="GO:0006506">
    <property type="term" value="P:GPI anchor biosynthetic process"/>
    <property type="evidence" value="ECO:0007669"/>
    <property type="project" value="TreeGrafter"/>
</dbReference>
<dbReference type="Proteomes" id="UP000247555">
    <property type="component" value="Unassembled WGS sequence"/>
</dbReference>
<dbReference type="GO" id="GO:0004519">
    <property type="term" value="F:endonuclease activity"/>
    <property type="evidence" value="ECO:0007669"/>
    <property type="project" value="UniProtKB-KW"/>
</dbReference>
<dbReference type="Gene3D" id="3.60.10.10">
    <property type="entry name" value="Endonuclease/exonuclease/phosphatase"/>
    <property type="match status" value="1"/>
</dbReference>
<dbReference type="InterPro" id="IPR051916">
    <property type="entry name" value="GPI-anchor_lipid_remodeler"/>
</dbReference>
<dbReference type="AlphaFoldDB" id="A0A318KSX4"/>
<keyword evidence="2" id="KW-0378">Hydrolase</keyword>
<dbReference type="RefSeq" id="WP_110390886.1">
    <property type="nucleotide sequence ID" value="NZ_CALCOA010000130.1"/>
</dbReference>
<evidence type="ECO:0000313" key="2">
    <source>
        <dbReference type="EMBL" id="PXX78766.1"/>
    </source>
</evidence>
<dbReference type="PANTHER" id="PTHR14859">
    <property type="entry name" value="CALCOFLUOR WHITE HYPERSENSITIVE PROTEIN PRECURSOR"/>
    <property type="match status" value="1"/>
</dbReference>
<name>A0A318KSX4_9NEIS</name>
<keyword evidence="2" id="KW-0269">Exonuclease</keyword>
<reference evidence="2 3" key="1">
    <citation type="submission" date="2018-05" db="EMBL/GenBank/DDBJ databases">
        <title>Genomic Encyclopedia of Type Strains, Phase IV (KMG-IV): sequencing the most valuable type-strain genomes for metagenomic binning, comparative biology and taxonomic classification.</title>
        <authorList>
            <person name="Goeker M."/>
        </authorList>
    </citation>
    <scope>NUCLEOTIDE SEQUENCE [LARGE SCALE GENOMIC DNA]</scope>
    <source>
        <strain evidence="2 3">DSM 29661</strain>
    </source>
</reference>
<dbReference type="EMBL" id="QJKI01000010">
    <property type="protein sequence ID" value="PXX78766.1"/>
    <property type="molecule type" value="Genomic_DNA"/>
</dbReference>
<organism evidence="2 3">
    <name type="scientific">Rivihabitans pingtungensis</name>
    <dbReference type="NCBI Taxonomy" id="1054498"/>
    <lineage>
        <taxon>Bacteria</taxon>
        <taxon>Pseudomonadati</taxon>
        <taxon>Pseudomonadota</taxon>
        <taxon>Betaproteobacteria</taxon>
        <taxon>Neisseriales</taxon>
        <taxon>Aquaspirillaceae</taxon>
        <taxon>Rivihabitans</taxon>
    </lineage>
</organism>
<dbReference type="Pfam" id="PF03372">
    <property type="entry name" value="Exo_endo_phos"/>
    <property type="match status" value="1"/>
</dbReference>
<comment type="caution">
    <text evidence="2">The sequence shown here is derived from an EMBL/GenBank/DDBJ whole genome shotgun (WGS) entry which is preliminary data.</text>
</comment>
<keyword evidence="3" id="KW-1185">Reference proteome</keyword>
<sequence length="251" mass="28188">MTAHALHIATYNMHKGLSPLNTRLRLPDIARSLKTLAADVVFLQEVQGRHSARAQRFADWPAEAQHQYLARQLHARATYGLNCAHEHGHHGNAILSRLPVEHWCNRDISVNRFESRGVLHCDFRPPGWHSGLTALCVHLNLLARDRKKQFAALRDYIAHAVPAEHALIIAGDFNDWRAQANDLLAGELGLSEVFHTLHGAHARSYPARLPMLTLDRIYTRGLRVTQAQVHHGAPWAQLSDHLPLSATLLPE</sequence>
<dbReference type="InterPro" id="IPR005135">
    <property type="entry name" value="Endo/exonuclease/phosphatase"/>
</dbReference>
<feature type="domain" description="Endonuclease/exonuclease/phosphatase" evidence="1">
    <location>
        <begin position="9"/>
        <end position="241"/>
    </location>
</feature>
<keyword evidence="2" id="KW-0540">Nuclease</keyword>
<dbReference type="GO" id="GO:0004527">
    <property type="term" value="F:exonuclease activity"/>
    <property type="evidence" value="ECO:0007669"/>
    <property type="project" value="UniProtKB-KW"/>
</dbReference>